<evidence type="ECO:0000256" key="4">
    <source>
        <dbReference type="ARBA" id="ARBA00022989"/>
    </source>
</evidence>
<dbReference type="InterPro" id="IPR051449">
    <property type="entry name" value="ABC-2_transporter_component"/>
</dbReference>
<gene>
    <name evidence="8" type="ORF">K340107D12_56760</name>
</gene>
<evidence type="ECO:0000256" key="2">
    <source>
        <dbReference type="ARBA" id="ARBA00022475"/>
    </source>
</evidence>
<evidence type="ECO:0000259" key="7">
    <source>
        <dbReference type="Pfam" id="PF12698"/>
    </source>
</evidence>
<protein>
    <submittedName>
        <fullName evidence="8">ABC transporter permease</fullName>
    </submittedName>
</protein>
<evidence type="ECO:0000256" key="6">
    <source>
        <dbReference type="SAM" id="Phobius"/>
    </source>
</evidence>
<feature type="transmembrane region" description="Helical" evidence="6">
    <location>
        <begin position="259"/>
        <end position="280"/>
    </location>
</feature>
<evidence type="ECO:0000256" key="1">
    <source>
        <dbReference type="ARBA" id="ARBA00004651"/>
    </source>
</evidence>
<reference evidence="8 9" key="1">
    <citation type="submission" date="2024-04" db="EMBL/GenBank/DDBJ databases">
        <title>Defined microbial consortia suppress multidrug-resistant proinflammatory Enterobacteriaceae via ecological control.</title>
        <authorList>
            <person name="Furuichi M."/>
            <person name="Kawaguchi T."/>
            <person name="Pust M."/>
            <person name="Yasuma K."/>
            <person name="Plichta D."/>
            <person name="Hasegawa N."/>
            <person name="Ohya T."/>
            <person name="Bhattarai S."/>
            <person name="Sasajima S."/>
            <person name="Aoto Y."/>
            <person name="Tuganbaev T."/>
            <person name="Yaginuma M."/>
            <person name="Ueda M."/>
            <person name="Okahashi N."/>
            <person name="Amafuji K."/>
            <person name="Kiridooshi Y."/>
            <person name="Sugita K."/>
            <person name="Strazar M."/>
            <person name="Skelly A."/>
            <person name="Suda W."/>
            <person name="Hattori M."/>
            <person name="Nakamoto N."/>
            <person name="Caballero S."/>
            <person name="Norman J."/>
            <person name="Olle B."/>
            <person name="Tanoue T."/>
            <person name="Arita M."/>
            <person name="Bucci V."/>
            <person name="Atarashi K."/>
            <person name="Xavier R."/>
            <person name="Honda K."/>
        </authorList>
    </citation>
    <scope>NUCLEOTIDE SEQUENCE [LARGE SCALE GENOMIC DNA]</scope>
    <source>
        <strain evidence="9">k34-0107-D12</strain>
    </source>
</reference>
<feature type="transmembrane region" description="Helical" evidence="6">
    <location>
        <begin position="292"/>
        <end position="309"/>
    </location>
</feature>
<feature type="transmembrane region" description="Helical" evidence="6">
    <location>
        <begin position="224"/>
        <end position="247"/>
    </location>
</feature>
<feature type="transmembrane region" description="Helical" evidence="6">
    <location>
        <begin position="353"/>
        <end position="371"/>
    </location>
</feature>
<keyword evidence="9" id="KW-1185">Reference proteome</keyword>
<feature type="domain" description="ABC-2 type transporter transmembrane" evidence="7">
    <location>
        <begin position="18"/>
        <end position="367"/>
    </location>
</feature>
<sequence>MFWNIYSKRLLSCLRNKDQLIWIWAFPLILATLFYFTLSSVGEADNLKAIPTGVVTDAAYEADPMFGQVLDQVGSGEDALLNITEYTRENEADRDLETGKIAGYILLQDNTPKLMVKQDGMNQTILKSFLDRYVQTEGNIKAIMEKNPDYNLNWEEIMGGASLTENMSLSSQPYSPILNPYYGLIAMVCMYGGMQGLMSITYLQGNLSPLGARRMMAPLSRIRVIFCDMTGSITVHMMSLLFLLFYITVILKVDFGNKLPLLVLTCFVGSILGVAFGTAVSCLSKLGESMKVGILVSVTMLCCFGAGMMESSMKYLIDQKFPVISWLNPAARISDALYCLYYFDDYQRYGQNIAVIMAMSAVLLLLSGVSLRRQSYESI</sequence>
<name>A0ABQ0C247_9FIRM</name>
<dbReference type="Proteomes" id="UP001600941">
    <property type="component" value="Unassembled WGS sequence"/>
</dbReference>
<comment type="caution">
    <text evidence="8">The sequence shown here is derived from an EMBL/GenBank/DDBJ whole genome shotgun (WGS) entry which is preliminary data.</text>
</comment>
<feature type="transmembrane region" description="Helical" evidence="6">
    <location>
        <begin position="181"/>
        <end position="203"/>
    </location>
</feature>
<dbReference type="InterPro" id="IPR013525">
    <property type="entry name" value="ABC2_TM"/>
</dbReference>
<comment type="subcellular location">
    <subcellularLocation>
        <location evidence="1">Cell membrane</location>
        <topology evidence="1">Multi-pass membrane protein</topology>
    </subcellularLocation>
</comment>
<keyword evidence="2" id="KW-1003">Cell membrane</keyword>
<dbReference type="RefSeq" id="WP_033142055.1">
    <property type="nucleotide sequence ID" value="NZ_BAABZQ010000001.1"/>
</dbReference>
<evidence type="ECO:0000313" key="9">
    <source>
        <dbReference type="Proteomes" id="UP001600941"/>
    </source>
</evidence>
<organism evidence="8 9">
    <name type="scientific">Blautia parvula</name>
    <dbReference type="NCBI Taxonomy" id="2877527"/>
    <lineage>
        <taxon>Bacteria</taxon>
        <taxon>Bacillati</taxon>
        <taxon>Bacillota</taxon>
        <taxon>Clostridia</taxon>
        <taxon>Lachnospirales</taxon>
        <taxon>Lachnospiraceae</taxon>
        <taxon>Blautia</taxon>
    </lineage>
</organism>
<evidence type="ECO:0000256" key="5">
    <source>
        <dbReference type="ARBA" id="ARBA00023136"/>
    </source>
</evidence>
<keyword evidence="5 6" id="KW-0472">Membrane</keyword>
<dbReference type="EMBL" id="BAABZQ010000001">
    <property type="protein sequence ID" value="GAA6502860.1"/>
    <property type="molecule type" value="Genomic_DNA"/>
</dbReference>
<feature type="transmembrane region" description="Helical" evidence="6">
    <location>
        <begin position="20"/>
        <end position="38"/>
    </location>
</feature>
<evidence type="ECO:0000313" key="8">
    <source>
        <dbReference type="EMBL" id="GAA6502860.1"/>
    </source>
</evidence>
<dbReference type="PANTHER" id="PTHR30294">
    <property type="entry name" value="MEMBRANE COMPONENT OF ABC TRANSPORTER YHHJ-RELATED"/>
    <property type="match status" value="1"/>
</dbReference>
<proteinExistence type="predicted"/>
<dbReference type="PANTHER" id="PTHR30294:SF29">
    <property type="entry name" value="MULTIDRUG ABC TRANSPORTER PERMEASE YBHS-RELATED"/>
    <property type="match status" value="1"/>
</dbReference>
<evidence type="ECO:0000256" key="3">
    <source>
        <dbReference type="ARBA" id="ARBA00022692"/>
    </source>
</evidence>
<keyword evidence="4 6" id="KW-1133">Transmembrane helix</keyword>
<dbReference type="Pfam" id="PF12698">
    <property type="entry name" value="ABC2_membrane_3"/>
    <property type="match status" value="1"/>
</dbReference>
<keyword evidence="3 6" id="KW-0812">Transmembrane</keyword>
<accession>A0ABQ0C247</accession>